<evidence type="ECO:0000256" key="4">
    <source>
        <dbReference type="ARBA" id="ARBA00022989"/>
    </source>
</evidence>
<accession>A0AAD8L9U3</accession>
<evidence type="ECO:0000313" key="10">
    <source>
        <dbReference type="Proteomes" id="UP001229421"/>
    </source>
</evidence>
<feature type="transmembrane region" description="Helical" evidence="7">
    <location>
        <begin position="381"/>
        <end position="402"/>
    </location>
</feature>
<reference evidence="9" key="1">
    <citation type="journal article" date="2023" name="bioRxiv">
        <title>Improved chromosome-level genome assembly for marigold (Tagetes erecta).</title>
        <authorList>
            <person name="Jiang F."/>
            <person name="Yuan L."/>
            <person name="Wang S."/>
            <person name="Wang H."/>
            <person name="Xu D."/>
            <person name="Wang A."/>
            <person name="Fan W."/>
        </authorList>
    </citation>
    <scope>NUCLEOTIDE SEQUENCE</scope>
    <source>
        <strain evidence="9">WSJ</strain>
        <tissue evidence="9">Leaf</tissue>
    </source>
</reference>
<keyword evidence="8" id="KW-0732">Signal</keyword>
<dbReference type="CDD" id="cd17416">
    <property type="entry name" value="MFS_NPF1_2"/>
    <property type="match status" value="1"/>
</dbReference>
<evidence type="ECO:0000256" key="5">
    <source>
        <dbReference type="ARBA" id="ARBA00023136"/>
    </source>
</evidence>
<protein>
    <recommendedName>
        <fullName evidence="11">Protein NRT1/ PTR FAMILY 1.2-like</fullName>
    </recommendedName>
</protein>
<dbReference type="InterPro" id="IPR000109">
    <property type="entry name" value="POT_fam"/>
</dbReference>
<feature type="transmembrane region" description="Helical" evidence="7">
    <location>
        <begin position="553"/>
        <end position="575"/>
    </location>
</feature>
<feature type="chain" id="PRO_5042092354" description="Protein NRT1/ PTR FAMILY 1.2-like" evidence="8">
    <location>
        <begin position="17"/>
        <end position="600"/>
    </location>
</feature>
<keyword evidence="5 7" id="KW-0472">Membrane</keyword>
<sequence length="600" mass="67222">MFVLLFILYIHTYIHTYMEALSTEESAMKQAEKSSRIRKGGLRTLPFILANESFEKVASYGILPNMIIYLLSDYHMSLAGGTNVILLWSAVTNFLPIVGAFLSDSFLGRFLTIFLGSIFSLMGTILLWLTTIIREAKPPPCDIRMPRTCSSPTPIQYIHLYSSFALMSIGAGGVRPCSIAFGADQVDSKDNPKRERVLESFFGWYYSTAIMAVLIAFTCIVYIQDHYGWRVGFGIPVILMVLSTLLFVVAYPLYRNIKVEKSLFTSFCQVISVSWKNRKLELPGSIDGSWYNEKDANVTKPTENLRFLNKACILCKPEDATKVTPNDPWTICSVDQVEELKALIKVIPLWSSCIMLSVNMSQSTFPVLQAKSMDRHITSGFEIPAASFSFFTIVTIMVWVILYDRIILPLLSRIKGRPVYISVKLRMGAGLAFSILGMMISGIVEHVRKNKAIEAGFLNNPKAVIKMSAMWLIPQHVLNGLADALNIIGQTEFYYSEFPKSMSSIASSLYLLGSAFASLLASLLLSTVNDLTKRDGKESWVSTNINKGHWDKYYWLLGILSCINFFYYVVCSWGYSSGVEKTAVDGDQTAELGDEQESRS</sequence>
<comment type="subcellular location">
    <subcellularLocation>
        <location evidence="1">Membrane</location>
        <topology evidence="1">Multi-pass membrane protein</topology>
    </subcellularLocation>
</comment>
<comment type="similarity">
    <text evidence="2">Belongs to the major facilitator superfamily. Proton-dependent oligopeptide transporter (POT/PTR) (TC 2.A.17) family.</text>
</comment>
<evidence type="ECO:0000256" key="7">
    <source>
        <dbReference type="SAM" id="Phobius"/>
    </source>
</evidence>
<name>A0AAD8L9U3_TARER</name>
<dbReference type="InterPro" id="IPR036259">
    <property type="entry name" value="MFS_trans_sf"/>
</dbReference>
<feature type="transmembrane region" description="Helical" evidence="7">
    <location>
        <begin position="84"/>
        <end position="102"/>
    </location>
</feature>
<evidence type="ECO:0000256" key="8">
    <source>
        <dbReference type="SAM" id="SignalP"/>
    </source>
</evidence>
<keyword evidence="10" id="KW-1185">Reference proteome</keyword>
<evidence type="ECO:0000313" key="9">
    <source>
        <dbReference type="EMBL" id="KAK1436854.1"/>
    </source>
</evidence>
<dbReference type="PROSITE" id="PS01022">
    <property type="entry name" value="PTR2_1"/>
    <property type="match status" value="1"/>
</dbReference>
<dbReference type="InterPro" id="IPR018456">
    <property type="entry name" value="PTR2_symporter_CS"/>
</dbReference>
<proteinExistence type="inferred from homology"/>
<organism evidence="9 10">
    <name type="scientific">Tagetes erecta</name>
    <name type="common">African marigold</name>
    <dbReference type="NCBI Taxonomy" id="13708"/>
    <lineage>
        <taxon>Eukaryota</taxon>
        <taxon>Viridiplantae</taxon>
        <taxon>Streptophyta</taxon>
        <taxon>Embryophyta</taxon>
        <taxon>Tracheophyta</taxon>
        <taxon>Spermatophyta</taxon>
        <taxon>Magnoliopsida</taxon>
        <taxon>eudicotyledons</taxon>
        <taxon>Gunneridae</taxon>
        <taxon>Pentapetalae</taxon>
        <taxon>asterids</taxon>
        <taxon>campanulids</taxon>
        <taxon>Asterales</taxon>
        <taxon>Asteraceae</taxon>
        <taxon>Asteroideae</taxon>
        <taxon>Heliantheae alliance</taxon>
        <taxon>Tageteae</taxon>
        <taxon>Tagetes</taxon>
    </lineage>
</organism>
<dbReference type="PANTHER" id="PTHR11654">
    <property type="entry name" value="OLIGOPEPTIDE TRANSPORTER-RELATED"/>
    <property type="match status" value="1"/>
</dbReference>
<dbReference type="EMBL" id="JAUHHV010000001">
    <property type="protein sequence ID" value="KAK1436854.1"/>
    <property type="molecule type" value="Genomic_DNA"/>
</dbReference>
<dbReference type="Gene3D" id="1.20.1250.20">
    <property type="entry name" value="MFS general substrate transporter like domains"/>
    <property type="match status" value="1"/>
</dbReference>
<feature type="signal peptide" evidence="8">
    <location>
        <begin position="1"/>
        <end position="16"/>
    </location>
</feature>
<gene>
    <name evidence="9" type="ORF">QVD17_02638</name>
</gene>
<feature type="transmembrane region" description="Helical" evidence="7">
    <location>
        <begin position="423"/>
        <end position="444"/>
    </location>
</feature>
<dbReference type="GO" id="GO:0006857">
    <property type="term" value="P:oligopeptide transport"/>
    <property type="evidence" value="ECO:0007669"/>
    <property type="project" value="InterPro"/>
</dbReference>
<comment type="caution">
    <text evidence="9">The sequence shown here is derived from an EMBL/GenBank/DDBJ whole genome shotgun (WGS) entry which is preliminary data.</text>
</comment>
<dbReference type="Pfam" id="PF00854">
    <property type="entry name" value="PTR2"/>
    <property type="match status" value="1"/>
</dbReference>
<feature type="transmembrane region" description="Helical" evidence="7">
    <location>
        <begin position="509"/>
        <end position="532"/>
    </location>
</feature>
<evidence type="ECO:0000256" key="3">
    <source>
        <dbReference type="ARBA" id="ARBA00022692"/>
    </source>
</evidence>
<comment type="similarity">
    <text evidence="6">Belongs to the major facilitator superfamily. Phosphate:H(+) symporter (TC 2.A.1.9) family.</text>
</comment>
<evidence type="ECO:0000256" key="6">
    <source>
        <dbReference type="ARBA" id="ARBA00044504"/>
    </source>
</evidence>
<evidence type="ECO:0000256" key="2">
    <source>
        <dbReference type="ARBA" id="ARBA00005982"/>
    </source>
</evidence>
<evidence type="ECO:0000256" key="1">
    <source>
        <dbReference type="ARBA" id="ARBA00004141"/>
    </source>
</evidence>
<dbReference type="SUPFAM" id="SSF103473">
    <property type="entry name" value="MFS general substrate transporter"/>
    <property type="match status" value="1"/>
</dbReference>
<evidence type="ECO:0008006" key="11">
    <source>
        <dbReference type="Google" id="ProtNLM"/>
    </source>
</evidence>
<dbReference type="Proteomes" id="UP001229421">
    <property type="component" value="Unassembled WGS sequence"/>
</dbReference>
<dbReference type="GO" id="GO:0022857">
    <property type="term" value="F:transmembrane transporter activity"/>
    <property type="evidence" value="ECO:0007669"/>
    <property type="project" value="InterPro"/>
</dbReference>
<dbReference type="AlphaFoldDB" id="A0AAD8L9U3"/>
<feature type="transmembrane region" description="Helical" evidence="7">
    <location>
        <begin position="203"/>
        <end position="223"/>
    </location>
</feature>
<feature type="transmembrane region" description="Helical" evidence="7">
    <location>
        <begin position="108"/>
        <end position="129"/>
    </location>
</feature>
<keyword evidence="4 7" id="KW-1133">Transmembrane helix</keyword>
<feature type="transmembrane region" description="Helical" evidence="7">
    <location>
        <begin position="229"/>
        <end position="254"/>
    </location>
</feature>
<dbReference type="GO" id="GO:0016020">
    <property type="term" value="C:membrane"/>
    <property type="evidence" value="ECO:0007669"/>
    <property type="project" value="UniProtKB-SubCell"/>
</dbReference>
<keyword evidence="3 7" id="KW-0812">Transmembrane</keyword>